<dbReference type="InterPro" id="IPR015797">
    <property type="entry name" value="NUDIX_hydrolase-like_dom_sf"/>
</dbReference>
<feature type="domain" description="Nudix hydrolase" evidence="3">
    <location>
        <begin position="14"/>
        <end position="146"/>
    </location>
</feature>
<name>A0A942UXN1_9FIRM</name>
<keyword evidence="5" id="KW-1185">Reference proteome</keyword>
<dbReference type="Pfam" id="PF00293">
    <property type="entry name" value="NUDIX"/>
    <property type="match status" value="1"/>
</dbReference>
<dbReference type="PROSITE" id="PS00893">
    <property type="entry name" value="NUDIX_BOX"/>
    <property type="match status" value="1"/>
</dbReference>
<accession>A0A942UXN1</accession>
<evidence type="ECO:0000256" key="2">
    <source>
        <dbReference type="ARBA" id="ARBA00022801"/>
    </source>
</evidence>
<evidence type="ECO:0000313" key="4">
    <source>
        <dbReference type="EMBL" id="MBS4537507.1"/>
    </source>
</evidence>
<dbReference type="InterPro" id="IPR000086">
    <property type="entry name" value="NUDIX_hydrolase_dom"/>
</dbReference>
<comment type="caution">
    <text evidence="4">The sequence shown here is derived from an EMBL/GenBank/DDBJ whole genome shotgun (WGS) entry which is preliminary data.</text>
</comment>
<protein>
    <submittedName>
        <fullName evidence="4">NUDIX domain-containing protein</fullName>
    </submittedName>
</protein>
<dbReference type="PROSITE" id="PS51462">
    <property type="entry name" value="NUDIX"/>
    <property type="match status" value="1"/>
</dbReference>
<evidence type="ECO:0000256" key="1">
    <source>
        <dbReference type="ARBA" id="ARBA00001946"/>
    </source>
</evidence>
<dbReference type="PANTHER" id="PTHR43046">
    <property type="entry name" value="GDP-MANNOSE MANNOSYL HYDROLASE"/>
    <property type="match status" value="1"/>
</dbReference>
<reference evidence="4" key="1">
    <citation type="submission" date="2019-12" db="EMBL/GenBank/DDBJ databases">
        <title>Clostridiaceae gen. nov. sp. nov., isolated from sediment in Xinjiang, China.</title>
        <authorList>
            <person name="Zhang R."/>
        </authorList>
    </citation>
    <scope>NUCLEOTIDE SEQUENCE</scope>
    <source>
        <strain evidence="4">D2Q-11</strain>
    </source>
</reference>
<proteinExistence type="predicted"/>
<dbReference type="GO" id="GO:0016787">
    <property type="term" value="F:hydrolase activity"/>
    <property type="evidence" value="ECO:0007669"/>
    <property type="project" value="UniProtKB-KW"/>
</dbReference>
<dbReference type="EMBL" id="WSFT01000016">
    <property type="protein sequence ID" value="MBS4537507.1"/>
    <property type="molecule type" value="Genomic_DNA"/>
</dbReference>
<dbReference type="PANTHER" id="PTHR43046:SF14">
    <property type="entry name" value="MUTT_NUDIX FAMILY PROTEIN"/>
    <property type="match status" value="1"/>
</dbReference>
<gene>
    <name evidence="4" type="ORF">GOQ27_03480</name>
</gene>
<evidence type="ECO:0000313" key="5">
    <source>
        <dbReference type="Proteomes" id="UP000724672"/>
    </source>
</evidence>
<dbReference type="AlphaFoldDB" id="A0A942UXN1"/>
<dbReference type="InterPro" id="IPR020084">
    <property type="entry name" value="NUDIX_hydrolase_CS"/>
</dbReference>
<comment type="cofactor">
    <cofactor evidence="1">
        <name>Mg(2+)</name>
        <dbReference type="ChEBI" id="CHEBI:18420"/>
    </cofactor>
</comment>
<dbReference type="Gene3D" id="3.90.79.10">
    <property type="entry name" value="Nucleoside Triphosphate Pyrophosphohydrolase"/>
    <property type="match status" value="1"/>
</dbReference>
<dbReference type="Proteomes" id="UP000724672">
    <property type="component" value="Unassembled WGS sequence"/>
</dbReference>
<keyword evidence="2" id="KW-0378">Hydrolase</keyword>
<evidence type="ECO:0000259" key="3">
    <source>
        <dbReference type="PROSITE" id="PS51462"/>
    </source>
</evidence>
<sequence>MLEVRVNEPDKDLKYKQRVGAYGILKNDKDEIVIVKTSTGYFLPGGGVENNENYEECLQREFIEEVGFKVKIVSKIAIISCFFYSTTMNIDMESKGYFYICDLIEELKEDTEEDHELIWLSYKEAIDKLYLLNQKRAVEIYSQSLN</sequence>
<dbReference type="RefSeq" id="WP_203365430.1">
    <property type="nucleotide sequence ID" value="NZ_WSFT01000016.1"/>
</dbReference>
<organism evidence="4 5">
    <name type="scientific">Anaeromonas frigoriresistens</name>
    <dbReference type="NCBI Taxonomy" id="2683708"/>
    <lineage>
        <taxon>Bacteria</taxon>
        <taxon>Bacillati</taxon>
        <taxon>Bacillota</taxon>
        <taxon>Tissierellia</taxon>
        <taxon>Tissierellales</taxon>
        <taxon>Thermohalobacteraceae</taxon>
        <taxon>Anaeromonas</taxon>
    </lineage>
</organism>
<dbReference type="SUPFAM" id="SSF55811">
    <property type="entry name" value="Nudix"/>
    <property type="match status" value="1"/>
</dbReference>